<feature type="domain" description="Uracil-DNA glycosylase-like" evidence="8">
    <location>
        <begin position="45"/>
        <end position="166"/>
    </location>
</feature>
<keyword evidence="2" id="KW-0479">Metal-binding</keyword>
<dbReference type="Gene3D" id="3.40.470.10">
    <property type="entry name" value="Uracil-DNA glycosylase-like domain"/>
    <property type="match status" value="1"/>
</dbReference>
<dbReference type="SMART" id="SM00987">
    <property type="entry name" value="UreE_C"/>
    <property type="match status" value="1"/>
</dbReference>
<dbReference type="PANTHER" id="PTHR33693:SF9">
    <property type="entry name" value="TYPE-4 URACIL-DNA GLYCOSYLASE"/>
    <property type="match status" value="1"/>
</dbReference>
<keyword evidence="1" id="KW-0004">4Fe-4S</keyword>
<dbReference type="AlphaFoldDB" id="A0A0F9AZA6"/>
<evidence type="ECO:0000256" key="5">
    <source>
        <dbReference type="ARBA" id="ARBA00023004"/>
    </source>
</evidence>
<dbReference type="GO" id="GO:0051539">
    <property type="term" value="F:4 iron, 4 sulfur cluster binding"/>
    <property type="evidence" value="ECO:0007669"/>
    <property type="project" value="UniProtKB-KW"/>
</dbReference>
<gene>
    <name evidence="9" type="ORF">LCGC14_2591930</name>
</gene>
<evidence type="ECO:0000256" key="1">
    <source>
        <dbReference type="ARBA" id="ARBA00022485"/>
    </source>
</evidence>
<dbReference type="InterPro" id="IPR005122">
    <property type="entry name" value="Uracil-DNA_glycosylase-like"/>
</dbReference>
<keyword evidence="3" id="KW-0227">DNA damage</keyword>
<dbReference type="Pfam" id="PF03167">
    <property type="entry name" value="UDG"/>
    <property type="match status" value="1"/>
</dbReference>
<keyword evidence="7" id="KW-0234">DNA repair</keyword>
<protein>
    <recommendedName>
        <fullName evidence="8">Uracil-DNA glycosylase-like domain-containing protein</fullName>
    </recommendedName>
</protein>
<dbReference type="SUPFAM" id="SSF52141">
    <property type="entry name" value="Uracil-DNA glycosylase-like"/>
    <property type="match status" value="1"/>
</dbReference>
<dbReference type="PANTHER" id="PTHR33693">
    <property type="entry name" value="TYPE-5 URACIL-DNA GLYCOSYLASE"/>
    <property type="match status" value="1"/>
</dbReference>
<keyword evidence="5" id="KW-0408">Iron</keyword>
<dbReference type="SMART" id="SM00986">
    <property type="entry name" value="UDG"/>
    <property type="match status" value="1"/>
</dbReference>
<evidence type="ECO:0000256" key="7">
    <source>
        <dbReference type="ARBA" id="ARBA00023204"/>
    </source>
</evidence>
<proteinExistence type="predicted"/>
<keyword evidence="4" id="KW-0378">Hydrolase</keyword>
<evidence type="ECO:0000259" key="8">
    <source>
        <dbReference type="SMART" id="SM00986"/>
    </source>
</evidence>
<accession>A0A0F9AZA6</accession>
<keyword evidence="6" id="KW-0411">Iron-sulfur</keyword>
<dbReference type="EMBL" id="LAZR01043530">
    <property type="protein sequence ID" value="KKL06847.1"/>
    <property type="molecule type" value="Genomic_DNA"/>
</dbReference>
<feature type="non-terminal residue" evidence="9">
    <location>
        <position position="175"/>
    </location>
</feature>
<evidence type="ECO:0000256" key="6">
    <source>
        <dbReference type="ARBA" id="ARBA00023014"/>
    </source>
</evidence>
<evidence type="ECO:0000313" key="9">
    <source>
        <dbReference type="EMBL" id="KKL06847.1"/>
    </source>
</evidence>
<dbReference type="GO" id="GO:0097506">
    <property type="term" value="F:deaminated base DNA N-glycosylase activity"/>
    <property type="evidence" value="ECO:0007669"/>
    <property type="project" value="UniProtKB-ARBA"/>
</dbReference>
<evidence type="ECO:0000256" key="3">
    <source>
        <dbReference type="ARBA" id="ARBA00022763"/>
    </source>
</evidence>
<dbReference type="GO" id="GO:0006281">
    <property type="term" value="P:DNA repair"/>
    <property type="evidence" value="ECO:0007669"/>
    <property type="project" value="UniProtKB-KW"/>
</dbReference>
<dbReference type="GO" id="GO:0046872">
    <property type="term" value="F:metal ion binding"/>
    <property type="evidence" value="ECO:0007669"/>
    <property type="project" value="UniProtKB-KW"/>
</dbReference>
<dbReference type="InterPro" id="IPR036895">
    <property type="entry name" value="Uracil-DNA_glycosylase-like_sf"/>
</dbReference>
<name>A0A0F9AZA6_9ZZZZ</name>
<evidence type="ECO:0000256" key="2">
    <source>
        <dbReference type="ARBA" id="ARBA00022723"/>
    </source>
</evidence>
<dbReference type="InterPro" id="IPR051536">
    <property type="entry name" value="UDG_Type-4/5"/>
</dbReference>
<sequence>MTPRSATARKLTEIPDGIVRGADCSPNCAECPFSTKDGKPTKPVPGEGPEKPAWIVLGEGPGRTEIMLGRPFVGPSGQLFERVLAANQVERENIWVTNSTLCIPMGRKKTDTELVKAREACRPRLEAELARFPGIPILALGGVATNALLGDEFKISQIASSLQDVDVDGSGERPI</sequence>
<comment type="caution">
    <text evidence="9">The sequence shown here is derived from an EMBL/GenBank/DDBJ whole genome shotgun (WGS) entry which is preliminary data.</text>
</comment>
<dbReference type="CDD" id="cd10030">
    <property type="entry name" value="UDG-F4_TTUDGA_SPO1dp_like"/>
    <property type="match status" value="1"/>
</dbReference>
<evidence type="ECO:0000256" key="4">
    <source>
        <dbReference type="ARBA" id="ARBA00022801"/>
    </source>
</evidence>
<organism evidence="9">
    <name type="scientific">marine sediment metagenome</name>
    <dbReference type="NCBI Taxonomy" id="412755"/>
    <lineage>
        <taxon>unclassified sequences</taxon>
        <taxon>metagenomes</taxon>
        <taxon>ecological metagenomes</taxon>
    </lineage>
</organism>
<reference evidence="9" key="1">
    <citation type="journal article" date="2015" name="Nature">
        <title>Complex archaea that bridge the gap between prokaryotes and eukaryotes.</title>
        <authorList>
            <person name="Spang A."/>
            <person name="Saw J.H."/>
            <person name="Jorgensen S.L."/>
            <person name="Zaremba-Niedzwiedzka K."/>
            <person name="Martijn J."/>
            <person name="Lind A.E."/>
            <person name="van Eijk R."/>
            <person name="Schleper C."/>
            <person name="Guy L."/>
            <person name="Ettema T.J."/>
        </authorList>
    </citation>
    <scope>NUCLEOTIDE SEQUENCE</scope>
</reference>